<sequence>MERYTLYETYRLGMLIDHFKPKELIEELDEFIENTPTEDIPHVFYVLSLASDRRTMIQLLTDLSQGVDEEIPACIIAGLLHRDQDKYTIEELYRKTSLLASLLKDPDGDVAWEFRTLNEANEEAQLAYGMRFKRKKTRERMLAKNEKALRDALAKYEKYAAEFDNKNWGN</sequence>
<gene>
    <name evidence="1" type="ORF">DP120_01730</name>
</gene>
<evidence type="ECO:0000313" key="1">
    <source>
        <dbReference type="EMBL" id="RAZ81033.1"/>
    </source>
</evidence>
<protein>
    <submittedName>
        <fullName evidence="1">Uncharacterized protein</fullName>
    </submittedName>
</protein>
<dbReference type="AlphaFoldDB" id="A0A365L6M5"/>
<keyword evidence="2" id="KW-1185">Reference proteome</keyword>
<name>A0A365L6M5_9BACL</name>
<organism evidence="1 2">
    <name type="scientific">Planococcus halotolerans</name>
    <dbReference type="NCBI Taxonomy" id="2233542"/>
    <lineage>
        <taxon>Bacteria</taxon>
        <taxon>Bacillati</taxon>
        <taxon>Bacillota</taxon>
        <taxon>Bacilli</taxon>
        <taxon>Bacillales</taxon>
        <taxon>Caryophanaceae</taxon>
        <taxon>Planococcus</taxon>
    </lineage>
</organism>
<evidence type="ECO:0000313" key="2">
    <source>
        <dbReference type="Proteomes" id="UP000251002"/>
    </source>
</evidence>
<comment type="caution">
    <text evidence="1">The sequence shown here is derived from an EMBL/GenBank/DDBJ whole genome shotgun (WGS) entry which is preliminary data.</text>
</comment>
<dbReference type="Proteomes" id="UP000251002">
    <property type="component" value="Unassembled WGS sequence"/>
</dbReference>
<dbReference type="RefSeq" id="WP_112221457.1">
    <property type="nucleotide sequence ID" value="NZ_CP196859.1"/>
</dbReference>
<accession>A0A365L6M5</accession>
<dbReference type="EMBL" id="QLZR01000001">
    <property type="protein sequence ID" value="RAZ81033.1"/>
    <property type="molecule type" value="Genomic_DNA"/>
</dbReference>
<reference evidence="1 2" key="1">
    <citation type="submission" date="2018-06" db="EMBL/GenBank/DDBJ databases">
        <title>The draft genome sequences of strains SCU63 and S1.</title>
        <authorList>
            <person name="Gan L."/>
        </authorList>
    </citation>
    <scope>NUCLEOTIDE SEQUENCE [LARGE SCALE GENOMIC DNA]</scope>
    <source>
        <strain evidence="1 2">SCU63</strain>
    </source>
</reference>
<proteinExistence type="predicted"/>